<comment type="caution">
    <text evidence="1">The sequence shown here is derived from an EMBL/GenBank/DDBJ whole genome shotgun (WGS) entry which is preliminary data.</text>
</comment>
<dbReference type="PANTHER" id="PTHR36688">
    <property type="entry name" value="ENDO/EXONUCLEASE/PHOSPHATASE DOMAIN-CONTAINING PROTEIN"/>
    <property type="match status" value="1"/>
</dbReference>
<proteinExistence type="predicted"/>
<dbReference type="AlphaFoldDB" id="A0AAW1HS30"/>
<organism evidence="1 2">
    <name type="scientific">Popillia japonica</name>
    <name type="common">Japanese beetle</name>
    <dbReference type="NCBI Taxonomy" id="7064"/>
    <lineage>
        <taxon>Eukaryota</taxon>
        <taxon>Metazoa</taxon>
        <taxon>Ecdysozoa</taxon>
        <taxon>Arthropoda</taxon>
        <taxon>Hexapoda</taxon>
        <taxon>Insecta</taxon>
        <taxon>Pterygota</taxon>
        <taxon>Neoptera</taxon>
        <taxon>Endopterygota</taxon>
        <taxon>Coleoptera</taxon>
        <taxon>Polyphaga</taxon>
        <taxon>Scarabaeiformia</taxon>
        <taxon>Scarabaeidae</taxon>
        <taxon>Rutelinae</taxon>
        <taxon>Popillia</taxon>
    </lineage>
</organism>
<dbReference type="Proteomes" id="UP001458880">
    <property type="component" value="Unassembled WGS sequence"/>
</dbReference>
<protein>
    <submittedName>
        <fullName evidence="1">Uncharacterized protein</fullName>
    </submittedName>
</protein>
<dbReference type="EMBL" id="JASPKY010001065">
    <property type="protein sequence ID" value="KAK9679212.1"/>
    <property type="molecule type" value="Genomic_DNA"/>
</dbReference>
<dbReference type="PANTHER" id="PTHR36688:SF1">
    <property type="entry name" value="ENDONUCLEASE_EXONUCLEASE_PHOSPHATASE DOMAIN-CONTAINING PROTEIN"/>
    <property type="match status" value="1"/>
</dbReference>
<evidence type="ECO:0000313" key="1">
    <source>
        <dbReference type="EMBL" id="KAK9679212.1"/>
    </source>
</evidence>
<sequence length="195" mass="22044">MMYLPNTLIEIKKEGDKKLKEFETRDVRGIHKTGSEDLKEKHSQSVPGSRTEYIPALSGDAKPLLSRYQELYDADPFAEETFEAGEVLMAKMAEDRTARWCNIFENLDMKVNSRRTWKTLKNLSGDATKPARNFIPVAPDQVATQLLLNGKTKGKKPKEHISTDLDHENNSLGASFSMTELVAGIKGMKPNRWMT</sequence>
<reference evidence="1 2" key="1">
    <citation type="journal article" date="2024" name="BMC Genomics">
        <title>De novo assembly and annotation of Popillia japonica's genome with initial clues to its potential as an invasive pest.</title>
        <authorList>
            <person name="Cucini C."/>
            <person name="Boschi S."/>
            <person name="Funari R."/>
            <person name="Cardaioli E."/>
            <person name="Iannotti N."/>
            <person name="Marturano G."/>
            <person name="Paoli F."/>
            <person name="Bruttini M."/>
            <person name="Carapelli A."/>
            <person name="Frati F."/>
            <person name="Nardi F."/>
        </authorList>
    </citation>
    <scope>NUCLEOTIDE SEQUENCE [LARGE SCALE GENOMIC DNA]</scope>
    <source>
        <strain evidence="1">DMR45628</strain>
    </source>
</reference>
<accession>A0AAW1HS30</accession>
<name>A0AAW1HS30_POPJA</name>
<gene>
    <name evidence="1" type="ORF">QE152_g40202</name>
</gene>
<evidence type="ECO:0000313" key="2">
    <source>
        <dbReference type="Proteomes" id="UP001458880"/>
    </source>
</evidence>
<dbReference type="InterPro" id="IPR052560">
    <property type="entry name" value="RdDP_mobile_element"/>
</dbReference>
<keyword evidence="2" id="KW-1185">Reference proteome</keyword>